<comment type="caution">
    <text evidence="2">The sequence shown here is derived from an EMBL/GenBank/DDBJ whole genome shotgun (WGS) entry which is preliminary data.</text>
</comment>
<feature type="chain" id="PRO_5043383094" evidence="1">
    <location>
        <begin position="20"/>
        <end position="71"/>
    </location>
</feature>
<dbReference type="Proteomes" id="UP001054945">
    <property type="component" value="Unassembled WGS sequence"/>
</dbReference>
<evidence type="ECO:0000313" key="2">
    <source>
        <dbReference type="EMBL" id="GIY91648.1"/>
    </source>
</evidence>
<name>A0AAV4XAF2_CAEEX</name>
<proteinExistence type="predicted"/>
<organism evidence="2 3">
    <name type="scientific">Caerostris extrusa</name>
    <name type="common">Bark spider</name>
    <name type="synonym">Caerostris bankana</name>
    <dbReference type="NCBI Taxonomy" id="172846"/>
    <lineage>
        <taxon>Eukaryota</taxon>
        <taxon>Metazoa</taxon>
        <taxon>Ecdysozoa</taxon>
        <taxon>Arthropoda</taxon>
        <taxon>Chelicerata</taxon>
        <taxon>Arachnida</taxon>
        <taxon>Araneae</taxon>
        <taxon>Araneomorphae</taxon>
        <taxon>Entelegynae</taxon>
        <taxon>Araneoidea</taxon>
        <taxon>Araneidae</taxon>
        <taxon>Caerostris</taxon>
    </lineage>
</organism>
<accession>A0AAV4XAF2</accession>
<feature type="signal peptide" evidence="1">
    <location>
        <begin position="1"/>
        <end position="19"/>
    </location>
</feature>
<dbReference type="AlphaFoldDB" id="A0AAV4XAF2"/>
<protein>
    <submittedName>
        <fullName evidence="2">Uncharacterized protein</fullName>
    </submittedName>
</protein>
<gene>
    <name evidence="2" type="ORF">CEXT_218721</name>
</gene>
<keyword evidence="3" id="KW-1185">Reference proteome</keyword>
<keyword evidence="1" id="KW-0732">Signal</keyword>
<sequence length="71" mass="8358">MCVSHLHLATLLCYQTILSIYSGRISLDMEVEIFSKINKSHCFQKQGDFKESFINKRFWSYEISHTFAECC</sequence>
<evidence type="ECO:0000256" key="1">
    <source>
        <dbReference type="SAM" id="SignalP"/>
    </source>
</evidence>
<reference evidence="2 3" key="1">
    <citation type="submission" date="2021-06" db="EMBL/GenBank/DDBJ databases">
        <title>Caerostris extrusa draft genome.</title>
        <authorList>
            <person name="Kono N."/>
            <person name="Arakawa K."/>
        </authorList>
    </citation>
    <scope>NUCLEOTIDE SEQUENCE [LARGE SCALE GENOMIC DNA]</scope>
</reference>
<dbReference type="EMBL" id="BPLR01000036">
    <property type="protein sequence ID" value="GIY91648.1"/>
    <property type="molecule type" value="Genomic_DNA"/>
</dbReference>
<evidence type="ECO:0000313" key="3">
    <source>
        <dbReference type="Proteomes" id="UP001054945"/>
    </source>
</evidence>